<evidence type="ECO:0000256" key="4">
    <source>
        <dbReference type="ARBA" id="ARBA00022723"/>
    </source>
</evidence>
<dbReference type="GO" id="GO:0020037">
    <property type="term" value="F:heme binding"/>
    <property type="evidence" value="ECO:0007669"/>
    <property type="project" value="InterPro"/>
</dbReference>
<dbReference type="CDD" id="cd11041">
    <property type="entry name" value="CYP503A1-like"/>
    <property type="match status" value="1"/>
</dbReference>
<keyword evidence="7" id="KW-0503">Monooxygenase</keyword>
<evidence type="ECO:0000313" key="10">
    <source>
        <dbReference type="Proteomes" id="UP000824596"/>
    </source>
</evidence>
<dbReference type="Gene3D" id="1.10.630.10">
    <property type="entry name" value="Cytochrome P450"/>
    <property type="match status" value="1"/>
</dbReference>
<evidence type="ECO:0000256" key="7">
    <source>
        <dbReference type="ARBA" id="ARBA00023033"/>
    </source>
</evidence>
<name>A0A9P8N1D9_9HYPO</name>
<evidence type="ECO:0000256" key="2">
    <source>
        <dbReference type="ARBA" id="ARBA00010617"/>
    </source>
</evidence>
<dbReference type="InterPro" id="IPR002403">
    <property type="entry name" value="Cyt_P450_E_grp-IV"/>
</dbReference>
<keyword evidence="5" id="KW-0560">Oxidoreductase</keyword>
<evidence type="ECO:0000256" key="1">
    <source>
        <dbReference type="ARBA" id="ARBA00001971"/>
    </source>
</evidence>
<evidence type="ECO:0000256" key="3">
    <source>
        <dbReference type="ARBA" id="ARBA00022617"/>
    </source>
</evidence>
<dbReference type="AlphaFoldDB" id="A0A9P8N1D9"/>
<evidence type="ECO:0000256" key="6">
    <source>
        <dbReference type="ARBA" id="ARBA00023004"/>
    </source>
</evidence>
<dbReference type="PRINTS" id="PR00465">
    <property type="entry name" value="EP450IV"/>
</dbReference>
<gene>
    <name evidence="9" type="ORF">HRG_03101</name>
</gene>
<sequence>MAEAMAVELLLFVVGLWALATLRLSKPSKQAEFWASFPTAGVSSGVFFPWSLAAFRSITASADMATEGYNKFCKKRDIPFALPSTGVGAIVALPPSQLHVLNKSEKHVIAAEAQSESIQPKYMIGDRELYENSIHFDIVRKHMTKDVGFFAAGTAEELDAAFRDCWGADSQNWTTVGAWDTLSRAVARAVNRAYVGLPLCRNETLLEQSRLYANAVYMGSALITAMPKCTRPALGPLIALPAKRYLAGCKRVLVPLVEERLRRWDGGKAGEKMPDDALQWMVERCAKVGPGQMEPAGIAQRLLILNLVSIYTTSYAFTNCVLDLHGSESRDDFVAGLRRECDGVAAELDGLVTGKAIDKLFRVDSAVRESMRISCFGIISLPRIVGPGQALDLGSDIKIPPGVRLGIPSQAIHRDASYYDDPLRYDAFRFSRDFESPDGAGRQAAGQKRSVDVSSSFLTYGFGKHACPGRWFASQLMKQALAYIVQNYEVECVGKTQEKKALLNMIMPPVSAKIRVRLLRGQHC</sequence>
<organism evidence="9 10">
    <name type="scientific">Hirsutella rhossiliensis</name>
    <dbReference type="NCBI Taxonomy" id="111463"/>
    <lineage>
        <taxon>Eukaryota</taxon>
        <taxon>Fungi</taxon>
        <taxon>Dikarya</taxon>
        <taxon>Ascomycota</taxon>
        <taxon>Pezizomycotina</taxon>
        <taxon>Sordariomycetes</taxon>
        <taxon>Hypocreomycetidae</taxon>
        <taxon>Hypocreales</taxon>
        <taxon>Ophiocordycipitaceae</taxon>
        <taxon>Hirsutella</taxon>
    </lineage>
</organism>
<dbReference type="PANTHER" id="PTHR46206">
    <property type="entry name" value="CYTOCHROME P450"/>
    <property type="match status" value="1"/>
</dbReference>
<evidence type="ECO:0000256" key="5">
    <source>
        <dbReference type="ARBA" id="ARBA00023002"/>
    </source>
</evidence>
<dbReference type="Proteomes" id="UP000824596">
    <property type="component" value="Unassembled WGS sequence"/>
</dbReference>
<keyword evidence="6 8" id="KW-0408">Iron</keyword>
<dbReference type="OrthoDB" id="1844152at2759"/>
<dbReference type="PANTHER" id="PTHR46206:SF1">
    <property type="entry name" value="P450, PUTATIVE (EUROFUNG)-RELATED"/>
    <property type="match status" value="1"/>
</dbReference>
<keyword evidence="10" id="KW-1185">Reference proteome</keyword>
<keyword evidence="4 8" id="KW-0479">Metal-binding</keyword>
<dbReference type="GO" id="GO:0004497">
    <property type="term" value="F:monooxygenase activity"/>
    <property type="evidence" value="ECO:0007669"/>
    <property type="project" value="UniProtKB-KW"/>
</dbReference>
<proteinExistence type="inferred from homology"/>
<reference evidence="9" key="1">
    <citation type="submission" date="2021-09" db="EMBL/GenBank/DDBJ databases">
        <title>A high-quality genome of the endoparasitic fungus Hirsutella rhossiliensis with a comparison of Hirsutella genomes reveals transposable elements contributing to genome size variation.</title>
        <authorList>
            <person name="Lin R."/>
            <person name="Jiao Y."/>
            <person name="Sun X."/>
            <person name="Ling J."/>
            <person name="Xie B."/>
            <person name="Cheng X."/>
        </authorList>
    </citation>
    <scope>NUCLEOTIDE SEQUENCE</scope>
    <source>
        <strain evidence="9">HR02</strain>
    </source>
</reference>
<dbReference type="GO" id="GO:0016705">
    <property type="term" value="F:oxidoreductase activity, acting on paired donors, with incorporation or reduction of molecular oxygen"/>
    <property type="evidence" value="ECO:0007669"/>
    <property type="project" value="InterPro"/>
</dbReference>
<evidence type="ECO:0000313" key="9">
    <source>
        <dbReference type="EMBL" id="KAH0965085.1"/>
    </source>
</evidence>
<dbReference type="InterPro" id="IPR001128">
    <property type="entry name" value="Cyt_P450"/>
</dbReference>
<dbReference type="InterPro" id="IPR036396">
    <property type="entry name" value="Cyt_P450_sf"/>
</dbReference>
<dbReference type="RefSeq" id="XP_044722598.1">
    <property type="nucleotide sequence ID" value="XM_044861572.1"/>
</dbReference>
<protein>
    <submittedName>
        <fullName evidence="9">Cytochrome p450 domain-containing protein</fullName>
    </submittedName>
</protein>
<dbReference type="GeneID" id="68352230"/>
<dbReference type="EMBL" id="JAIZPD010000003">
    <property type="protein sequence ID" value="KAH0965085.1"/>
    <property type="molecule type" value="Genomic_DNA"/>
</dbReference>
<accession>A0A9P8N1D9</accession>
<evidence type="ECO:0000256" key="8">
    <source>
        <dbReference type="PIRSR" id="PIRSR602403-1"/>
    </source>
</evidence>
<feature type="binding site" description="axial binding residue" evidence="8">
    <location>
        <position position="467"/>
    </location>
    <ligand>
        <name>heme</name>
        <dbReference type="ChEBI" id="CHEBI:30413"/>
    </ligand>
    <ligandPart>
        <name>Fe</name>
        <dbReference type="ChEBI" id="CHEBI:18248"/>
    </ligandPart>
</feature>
<comment type="caution">
    <text evidence="9">The sequence shown here is derived from an EMBL/GenBank/DDBJ whole genome shotgun (WGS) entry which is preliminary data.</text>
</comment>
<comment type="cofactor">
    <cofactor evidence="1 8">
        <name>heme</name>
        <dbReference type="ChEBI" id="CHEBI:30413"/>
    </cofactor>
</comment>
<dbReference type="Pfam" id="PF00067">
    <property type="entry name" value="p450"/>
    <property type="match status" value="1"/>
</dbReference>
<comment type="similarity">
    <text evidence="2">Belongs to the cytochrome P450 family.</text>
</comment>
<dbReference type="GO" id="GO:0005506">
    <property type="term" value="F:iron ion binding"/>
    <property type="evidence" value="ECO:0007669"/>
    <property type="project" value="InterPro"/>
</dbReference>
<dbReference type="SUPFAM" id="SSF48264">
    <property type="entry name" value="Cytochrome P450"/>
    <property type="match status" value="1"/>
</dbReference>
<keyword evidence="3 8" id="KW-0349">Heme</keyword>